<reference evidence="1 2" key="2">
    <citation type="submission" date="2018-06" db="EMBL/GenBank/DDBJ databases">
        <title>Metagenomic assembly of (sub)arctic Cyanobacteria and their associated microbiome from non-axenic cultures.</title>
        <authorList>
            <person name="Baurain D."/>
        </authorList>
    </citation>
    <scope>NUCLEOTIDE SEQUENCE [LARGE SCALE GENOMIC DNA]</scope>
    <source>
        <strain evidence="1">ULC066bin1</strain>
    </source>
</reference>
<dbReference type="PANTHER" id="PTHR34127:SF1">
    <property type="entry name" value="OS04G0405600 PROTEIN"/>
    <property type="match status" value="1"/>
</dbReference>
<evidence type="ECO:0000313" key="2">
    <source>
        <dbReference type="Proteomes" id="UP000249467"/>
    </source>
</evidence>
<dbReference type="EMBL" id="QBML01000008">
    <property type="protein sequence ID" value="PZO42170.1"/>
    <property type="molecule type" value="Genomic_DNA"/>
</dbReference>
<reference evidence="1 2" key="1">
    <citation type="submission" date="2018-04" db="EMBL/GenBank/DDBJ databases">
        <authorList>
            <person name="Go L.Y."/>
            <person name="Mitchell J.A."/>
        </authorList>
    </citation>
    <scope>NUCLEOTIDE SEQUENCE [LARGE SCALE GENOMIC DNA]</scope>
    <source>
        <strain evidence="1">ULC066bin1</strain>
    </source>
</reference>
<name>A0A2W4WCE4_9CYAN</name>
<proteinExistence type="predicted"/>
<accession>A0A2W4WCE4</accession>
<dbReference type="InterPro" id="IPR010765">
    <property type="entry name" value="DUF1350"/>
</dbReference>
<dbReference type="Proteomes" id="UP000249467">
    <property type="component" value="Unassembled WGS sequence"/>
</dbReference>
<dbReference type="Gene3D" id="3.40.50.1820">
    <property type="entry name" value="alpha/beta hydrolase"/>
    <property type="match status" value="1"/>
</dbReference>
<gene>
    <name evidence="1" type="ORF">DCF19_07965</name>
</gene>
<comment type="caution">
    <text evidence="1">The sequence shown here is derived from an EMBL/GenBank/DDBJ whole genome shotgun (WGS) entry which is preliminary data.</text>
</comment>
<evidence type="ECO:0008006" key="3">
    <source>
        <dbReference type="Google" id="ProtNLM"/>
    </source>
</evidence>
<dbReference type="InterPro" id="IPR029058">
    <property type="entry name" value="AB_hydrolase_fold"/>
</dbReference>
<dbReference type="PANTHER" id="PTHR34127">
    <property type="entry name" value="OS04G0405600 PROTEIN"/>
    <property type="match status" value="1"/>
</dbReference>
<evidence type="ECO:0000313" key="1">
    <source>
        <dbReference type="EMBL" id="PZO42170.1"/>
    </source>
</evidence>
<dbReference type="SUPFAM" id="SSF53474">
    <property type="entry name" value="alpha/beta-Hydrolases"/>
    <property type="match status" value="1"/>
</dbReference>
<sequence length="253" mass="28747">MEWKQIEENWVLTPPKPKGVIHFLGGAFFAAAPHVTYGRVLEQLAQNNYAIVATPFLNNTFDHRQIARDVNTSFRKARSKLFLDYFPVFGMGHSMGCKIHLLINSLYKPTRSGNIYIAYNNYSADRSIPFFKELAGTIPEMSSMEFTPSPKETEQLVTANYQTANNLLVKFVDDGIDEISTLARLLQQKFPKTVSLQTLEGTHLTSMGIDMKWQAGSSFSPIDAIAQWVKQEIHKNNQSLELVLLDWLTKQTR</sequence>
<dbReference type="AlphaFoldDB" id="A0A2W4WCE4"/>
<dbReference type="Pfam" id="PF07082">
    <property type="entry name" value="DUF1350"/>
    <property type="match status" value="1"/>
</dbReference>
<organism evidence="1 2">
    <name type="scientific">Pseudanabaena frigida</name>
    <dbReference type="NCBI Taxonomy" id="945775"/>
    <lineage>
        <taxon>Bacteria</taxon>
        <taxon>Bacillati</taxon>
        <taxon>Cyanobacteriota</taxon>
        <taxon>Cyanophyceae</taxon>
        <taxon>Pseudanabaenales</taxon>
        <taxon>Pseudanabaenaceae</taxon>
        <taxon>Pseudanabaena</taxon>
    </lineage>
</organism>
<protein>
    <recommendedName>
        <fullName evidence="3">DUF1350 domain-containing protein</fullName>
    </recommendedName>
</protein>